<accession>A0A9W9ULI1</accession>
<dbReference type="Proteomes" id="UP001147695">
    <property type="component" value="Unassembled WGS sequence"/>
</dbReference>
<organism evidence="2 3">
    <name type="scientific">Penicillium brevicompactum</name>
    <dbReference type="NCBI Taxonomy" id="5074"/>
    <lineage>
        <taxon>Eukaryota</taxon>
        <taxon>Fungi</taxon>
        <taxon>Dikarya</taxon>
        <taxon>Ascomycota</taxon>
        <taxon>Pezizomycotina</taxon>
        <taxon>Eurotiomycetes</taxon>
        <taxon>Eurotiomycetidae</taxon>
        <taxon>Eurotiales</taxon>
        <taxon>Aspergillaceae</taxon>
        <taxon>Penicillium</taxon>
    </lineage>
</organism>
<reference evidence="2" key="1">
    <citation type="submission" date="2022-12" db="EMBL/GenBank/DDBJ databases">
        <authorList>
            <person name="Petersen C."/>
        </authorList>
    </citation>
    <scope>NUCLEOTIDE SEQUENCE</scope>
    <source>
        <strain evidence="2">IBT 35673</strain>
    </source>
</reference>
<protein>
    <submittedName>
        <fullName evidence="2">Uncharacterized protein</fullName>
    </submittedName>
</protein>
<evidence type="ECO:0000313" key="3">
    <source>
        <dbReference type="Proteomes" id="UP001147695"/>
    </source>
</evidence>
<name>A0A9W9ULI1_PENBR</name>
<comment type="caution">
    <text evidence="2">The sequence shown here is derived from an EMBL/GenBank/DDBJ whole genome shotgun (WGS) entry which is preliminary data.</text>
</comment>
<evidence type="ECO:0000313" key="2">
    <source>
        <dbReference type="EMBL" id="KAJ5346223.1"/>
    </source>
</evidence>
<evidence type="ECO:0000256" key="1">
    <source>
        <dbReference type="SAM" id="MobiDB-lite"/>
    </source>
</evidence>
<dbReference type="AlphaFoldDB" id="A0A9W9ULI1"/>
<proteinExistence type="predicted"/>
<dbReference type="EMBL" id="JAPZBQ010000002">
    <property type="protein sequence ID" value="KAJ5346223.1"/>
    <property type="molecule type" value="Genomic_DNA"/>
</dbReference>
<sequence length="75" mass="8141">MAHVLSTATGLKDYKITLLTSNKAVVLTLKNPRQQSGQDFRWVSASEENKLLGLAKEQARAATQEDASSKNAPRG</sequence>
<reference evidence="2" key="2">
    <citation type="journal article" date="2023" name="IMA Fungus">
        <title>Comparative genomic study of the Penicillium genus elucidates a diverse pangenome and 15 lateral gene transfer events.</title>
        <authorList>
            <person name="Petersen C."/>
            <person name="Sorensen T."/>
            <person name="Nielsen M.R."/>
            <person name="Sondergaard T.E."/>
            <person name="Sorensen J.L."/>
            <person name="Fitzpatrick D.A."/>
            <person name="Frisvad J.C."/>
            <person name="Nielsen K.L."/>
        </authorList>
    </citation>
    <scope>NUCLEOTIDE SEQUENCE</scope>
    <source>
        <strain evidence="2">IBT 35673</strain>
    </source>
</reference>
<feature type="compositionally biased region" description="Polar residues" evidence="1">
    <location>
        <begin position="65"/>
        <end position="75"/>
    </location>
</feature>
<gene>
    <name evidence="2" type="ORF">N7452_004227</name>
</gene>
<feature type="region of interest" description="Disordered" evidence="1">
    <location>
        <begin position="56"/>
        <end position="75"/>
    </location>
</feature>